<dbReference type="PANTHER" id="PTHR46986:SF1">
    <property type="entry name" value="ENDORIBONUCLEASE YBEY, CHLOROPLASTIC"/>
    <property type="match status" value="1"/>
</dbReference>
<keyword evidence="5 7" id="KW-0378">Hydrolase</keyword>
<dbReference type="EMBL" id="CP002657">
    <property type="protein sequence ID" value="AEB82958.1"/>
    <property type="molecule type" value="Genomic_DNA"/>
</dbReference>
<feature type="binding site" evidence="7">
    <location>
        <position position="121"/>
    </location>
    <ligand>
        <name>Zn(2+)</name>
        <dbReference type="ChEBI" id="CHEBI:29105"/>
        <note>catalytic</note>
    </ligand>
</feature>
<protein>
    <recommendedName>
        <fullName evidence="7">Endoribonuclease YbeY</fullName>
        <ecNumber evidence="7">3.1.-.-</ecNumber>
    </recommendedName>
</protein>
<keyword evidence="6 7" id="KW-0862">Zinc</keyword>
<keyword evidence="2 7" id="KW-0540">Nuclease</keyword>
<keyword evidence="8" id="KW-0645">Protease</keyword>
<accession>F4G4J5</accession>
<dbReference type="GO" id="GO:0004521">
    <property type="term" value="F:RNA endonuclease activity"/>
    <property type="evidence" value="ECO:0007669"/>
    <property type="project" value="UniProtKB-UniRule"/>
</dbReference>
<sequence>MALNHLTLSLQFARDASTHRAALPRHKVARWIRHALAVDAEITVRIVGSEEGRRLNREFRRKDYATNVLTFDYQQEPTVLADLVLCAPVVEREAREQGKTLQEHYAHLLVHGALHAQGWDHETGEQDAQEMEAYETEIMRELGFADPYAG</sequence>
<comment type="function">
    <text evidence="7">Single strand-specific metallo-endoribonuclease involved in late-stage 70S ribosome quality control and in maturation of the 3' terminus of the 16S rRNA.</text>
</comment>
<dbReference type="EC" id="3.1.-.-" evidence="7"/>
<dbReference type="InterPro" id="IPR020549">
    <property type="entry name" value="YbeY_CS"/>
</dbReference>
<dbReference type="OrthoDB" id="9807740at2"/>
<evidence type="ECO:0000256" key="4">
    <source>
        <dbReference type="ARBA" id="ARBA00022759"/>
    </source>
</evidence>
<keyword evidence="3 7" id="KW-0479">Metal-binding</keyword>
<dbReference type="GO" id="GO:0005737">
    <property type="term" value="C:cytoplasm"/>
    <property type="evidence" value="ECO:0007669"/>
    <property type="project" value="UniProtKB-SubCell"/>
</dbReference>
<feature type="binding site" evidence="7">
    <location>
        <position position="115"/>
    </location>
    <ligand>
        <name>Zn(2+)</name>
        <dbReference type="ChEBI" id="CHEBI:29105"/>
        <note>catalytic</note>
    </ligand>
</feature>
<comment type="similarity">
    <text evidence="1 7">Belongs to the endoribonuclease YbeY family.</text>
</comment>
<keyword evidence="7" id="KW-0690">Ribosome biogenesis</keyword>
<dbReference type="NCBIfam" id="TIGR00043">
    <property type="entry name" value="rRNA maturation RNase YbeY"/>
    <property type="match status" value="1"/>
</dbReference>
<dbReference type="GO" id="GO:0008270">
    <property type="term" value="F:zinc ion binding"/>
    <property type="evidence" value="ECO:0007669"/>
    <property type="project" value="UniProtKB-UniRule"/>
</dbReference>
<dbReference type="eggNOG" id="COG0319">
    <property type="taxonomic scope" value="Bacteria"/>
</dbReference>
<gene>
    <name evidence="7" type="primary">ybeY</name>
    <name evidence="8" type="ordered locus">Alide2_0542</name>
</gene>
<keyword evidence="7" id="KW-0698">rRNA processing</keyword>
<evidence type="ECO:0000313" key="8">
    <source>
        <dbReference type="EMBL" id="AEB82958.1"/>
    </source>
</evidence>
<dbReference type="HAMAP" id="MF_00009">
    <property type="entry name" value="Endoribonucl_YbeY"/>
    <property type="match status" value="1"/>
</dbReference>
<dbReference type="PANTHER" id="PTHR46986">
    <property type="entry name" value="ENDORIBONUCLEASE YBEY, CHLOROPLASTIC"/>
    <property type="match status" value="1"/>
</dbReference>
<feature type="binding site" evidence="7">
    <location>
        <position position="111"/>
    </location>
    <ligand>
        <name>Zn(2+)</name>
        <dbReference type="ChEBI" id="CHEBI:29105"/>
        <note>catalytic</note>
    </ligand>
</feature>
<dbReference type="GO" id="GO:0006508">
    <property type="term" value="P:proteolysis"/>
    <property type="evidence" value="ECO:0007669"/>
    <property type="project" value="UniProtKB-KW"/>
</dbReference>
<evidence type="ECO:0000313" key="9">
    <source>
        <dbReference type="Proteomes" id="UP000007938"/>
    </source>
</evidence>
<keyword evidence="4 7" id="KW-0255">Endonuclease</keyword>
<evidence type="ECO:0000256" key="5">
    <source>
        <dbReference type="ARBA" id="ARBA00022801"/>
    </source>
</evidence>
<dbReference type="SUPFAM" id="SSF55486">
    <property type="entry name" value="Metalloproteases ('zincins'), catalytic domain"/>
    <property type="match status" value="1"/>
</dbReference>
<dbReference type="AlphaFoldDB" id="F4G4J5"/>
<evidence type="ECO:0000256" key="6">
    <source>
        <dbReference type="ARBA" id="ARBA00022833"/>
    </source>
</evidence>
<evidence type="ECO:0000256" key="2">
    <source>
        <dbReference type="ARBA" id="ARBA00022722"/>
    </source>
</evidence>
<reference evidence="8 9" key="2">
    <citation type="submission" date="2011-04" db="EMBL/GenBank/DDBJ databases">
        <title>Complete sequence of chromosome of Alicycliphilus denitrificans K601.</title>
        <authorList>
            <consortium name="US DOE Joint Genome Institute"/>
            <person name="Lucas S."/>
            <person name="Han J."/>
            <person name="Lapidus A."/>
            <person name="Cheng J.-F."/>
            <person name="Goodwin L."/>
            <person name="Pitluck S."/>
            <person name="Peters L."/>
            <person name="Zeytun A."/>
            <person name="Detter J.C."/>
            <person name="Han C."/>
            <person name="Tapia R."/>
            <person name="Land M."/>
            <person name="Hauser L."/>
            <person name="Kyrpides N."/>
            <person name="Ivanova N."/>
            <person name="Mikhailova N."/>
            <person name="Pagani I."/>
            <person name="Oosterkamp M."/>
            <person name="Pieper D."/>
            <person name="van Berkel W."/>
            <person name="Langenhoff A."/>
            <person name="Smidt H."/>
            <person name="Stams A."/>
            <person name="Woyke T."/>
        </authorList>
    </citation>
    <scope>NUCLEOTIDE SEQUENCE [LARGE SCALE GENOMIC DNA]</scope>
    <source>
        <strain evidence="9">DSM 14773 / CIP 107495 / K601</strain>
    </source>
</reference>
<evidence type="ECO:0000256" key="1">
    <source>
        <dbReference type="ARBA" id="ARBA00010875"/>
    </source>
</evidence>
<proteinExistence type="inferred from homology"/>
<dbReference type="PROSITE" id="PS01306">
    <property type="entry name" value="UPF0054"/>
    <property type="match status" value="1"/>
</dbReference>
<dbReference type="STRING" id="596154.Alide2_0542"/>
<keyword evidence="7" id="KW-0963">Cytoplasm</keyword>
<name>F4G4J5_ALIDK</name>
<dbReference type="GO" id="GO:0004222">
    <property type="term" value="F:metalloendopeptidase activity"/>
    <property type="evidence" value="ECO:0007669"/>
    <property type="project" value="InterPro"/>
</dbReference>
<dbReference type="InterPro" id="IPR023091">
    <property type="entry name" value="MetalPrtase_cat_dom_sf_prd"/>
</dbReference>
<evidence type="ECO:0000256" key="3">
    <source>
        <dbReference type="ARBA" id="ARBA00022723"/>
    </source>
</evidence>
<dbReference type="RefSeq" id="WP_013721327.1">
    <property type="nucleotide sequence ID" value="NC_015422.1"/>
</dbReference>
<organism evidence="8 9">
    <name type="scientific">Alicycliphilus denitrificans (strain DSM 14773 / CIP 107495 / K601)</name>
    <dbReference type="NCBI Taxonomy" id="596154"/>
    <lineage>
        <taxon>Bacteria</taxon>
        <taxon>Pseudomonadati</taxon>
        <taxon>Pseudomonadota</taxon>
        <taxon>Betaproteobacteria</taxon>
        <taxon>Burkholderiales</taxon>
        <taxon>Comamonadaceae</taxon>
        <taxon>Alicycliphilus</taxon>
    </lineage>
</organism>
<dbReference type="Gene3D" id="3.40.390.30">
    <property type="entry name" value="Metalloproteases ('zincins'), catalytic domain"/>
    <property type="match status" value="1"/>
</dbReference>
<dbReference type="GO" id="GO:0006364">
    <property type="term" value="P:rRNA processing"/>
    <property type="evidence" value="ECO:0007669"/>
    <property type="project" value="UniProtKB-UniRule"/>
</dbReference>
<reference evidence="8 9" key="1">
    <citation type="journal article" date="2011" name="J. Bacteriol.">
        <title>Genome Sequences of Alicycliphilus denitrificans Strains BC and K601T.</title>
        <authorList>
            <person name="Oosterkamp M.J."/>
            <person name="Veuskens T."/>
            <person name="Plugge C.M."/>
            <person name="Langenhoff A.A."/>
            <person name="Gerritse J."/>
            <person name="van Berkel W.J."/>
            <person name="Pieper D.H."/>
            <person name="Junca H."/>
            <person name="Goodwin L.A."/>
            <person name="Daligault H.E."/>
            <person name="Bruce D.C."/>
            <person name="Detter J.C."/>
            <person name="Tapia R."/>
            <person name="Han C.S."/>
            <person name="Land M.L."/>
            <person name="Hauser L.J."/>
            <person name="Smidt H."/>
            <person name="Stams A.J."/>
        </authorList>
    </citation>
    <scope>NUCLEOTIDE SEQUENCE [LARGE SCALE GENOMIC DNA]</scope>
    <source>
        <strain evidence="9">DSM 14773 / CIP 107495 / K601</strain>
    </source>
</reference>
<evidence type="ECO:0000256" key="7">
    <source>
        <dbReference type="HAMAP-Rule" id="MF_00009"/>
    </source>
</evidence>
<comment type="subcellular location">
    <subcellularLocation>
        <location evidence="7">Cytoplasm</location>
    </subcellularLocation>
</comment>
<dbReference type="InterPro" id="IPR002036">
    <property type="entry name" value="YbeY"/>
</dbReference>
<keyword evidence="8" id="KW-0482">Metalloprotease</keyword>
<dbReference type="KEGG" id="adk:Alide2_0542"/>
<dbReference type="HOGENOM" id="CLU_106710_0_1_4"/>
<keyword evidence="9" id="KW-1185">Reference proteome</keyword>
<comment type="cofactor">
    <cofactor evidence="7">
        <name>Zn(2+)</name>
        <dbReference type="ChEBI" id="CHEBI:29105"/>
    </cofactor>
    <text evidence="7">Binds 1 zinc ion.</text>
</comment>
<dbReference type="Pfam" id="PF02130">
    <property type="entry name" value="YbeY"/>
    <property type="match status" value="1"/>
</dbReference>
<dbReference type="Proteomes" id="UP000007938">
    <property type="component" value="Chromosome"/>
</dbReference>